<evidence type="ECO:0000256" key="4">
    <source>
        <dbReference type="ARBA" id="ARBA00023163"/>
    </source>
</evidence>
<evidence type="ECO:0000256" key="3">
    <source>
        <dbReference type="ARBA" id="ARBA00023125"/>
    </source>
</evidence>
<feature type="domain" description="Response regulatory" evidence="8">
    <location>
        <begin position="3"/>
        <end position="119"/>
    </location>
</feature>
<name>A0A1G5IT79_9FIRM</name>
<dbReference type="InterPro" id="IPR020449">
    <property type="entry name" value="Tscrpt_reg_AraC-type_HTH"/>
</dbReference>
<dbReference type="InterPro" id="IPR009057">
    <property type="entry name" value="Homeodomain-like_sf"/>
</dbReference>
<evidence type="ECO:0000256" key="2">
    <source>
        <dbReference type="ARBA" id="ARBA00023015"/>
    </source>
</evidence>
<dbReference type="SUPFAM" id="SSF52172">
    <property type="entry name" value="CheY-like"/>
    <property type="match status" value="1"/>
</dbReference>
<dbReference type="Gene3D" id="1.10.10.60">
    <property type="entry name" value="Homeodomain-like"/>
    <property type="match status" value="2"/>
</dbReference>
<keyword evidence="4" id="KW-0804">Transcription</keyword>
<dbReference type="PROSITE" id="PS00041">
    <property type="entry name" value="HTH_ARAC_FAMILY_1"/>
    <property type="match status" value="1"/>
</dbReference>
<feature type="modified residue" description="4-aspartylphosphate" evidence="6">
    <location>
        <position position="54"/>
    </location>
</feature>
<dbReference type="SMART" id="SM00448">
    <property type="entry name" value="REC"/>
    <property type="match status" value="1"/>
</dbReference>
<evidence type="ECO:0000313" key="10">
    <source>
        <dbReference type="Proteomes" id="UP000198636"/>
    </source>
</evidence>
<evidence type="ECO:0000256" key="1">
    <source>
        <dbReference type="ARBA" id="ARBA00018672"/>
    </source>
</evidence>
<protein>
    <recommendedName>
        <fullName evidence="1">Stage 0 sporulation protein A homolog</fullName>
    </recommendedName>
</protein>
<evidence type="ECO:0000259" key="8">
    <source>
        <dbReference type="PROSITE" id="PS50110"/>
    </source>
</evidence>
<dbReference type="PRINTS" id="PR00032">
    <property type="entry name" value="HTHARAC"/>
</dbReference>
<accession>A0A1G5IT79</accession>
<dbReference type="AlphaFoldDB" id="A0A1G5IT79"/>
<gene>
    <name evidence="9" type="ORF">SAMN03080606_02509</name>
</gene>
<keyword evidence="10" id="KW-1185">Reference proteome</keyword>
<keyword evidence="2" id="KW-0805">Transcription regulation</keyword>
<evidence type="ECO:0000256" key="5">
    <source>
        <dbReference type="ARBA" id="ARBA00024867"/>
    </source>
</evidence>
<dbReference type="PROSITE" id="PS50110">
    <property type="entry name" value="RESPONSE_REGULATORY"/>
    <property type="match status" value="1"/>
</dbReference>
<dbReference type="InterPro" id="IPR011006">
    <property type="entry name" value="CheY-like_superfamily"/>
</dbReference>
<dbReference type="GO" id="GO:0003700">
    <property type="term" value="F:DNA-binding transcription factor activity"/>
    <property type="evidence" value="ECO:0007669"/>
    <property type="project" value="InterPro"/>
</dbReference>
<dbReference type="Pfam" id="PF12833">
    <property type="entry name" value="HTH_18"/>
    <property type="match status" value="1"/>
</dbReference>
<dbReference type="Proteomes" id="UP000198636">
    <property type="component" value="Unassembled WGS sequence"/>
</dbReference>
<keyword evidence="3" id="KW-0238">DNA-binding</keyword>
<dbReference type="OrthoDB" id="324626at2"/>
<dbReference type="InterPro" id="IPR018062">
    <property type="entry name" value="HTH_AraC-typ_CS"/>
</dbReference>
<dbReference type="Pfam" id="PF00072">
    <property type="entry name" value="Response_reg"/>
    <property type="match status" value="1"/>
</dbReference>
<dbReference type="EMBL" id="FMUS01000016">
    <property type="protein sequence ID" value="SCY79305.1"/>
    <property type="molecule type" value="Genomic_DNA"/>
</dbReference>
<dbReference type="Gene3D" id="3.40.50.2300">
    <property type="match status" value="1"/>
</dbReference>
<feature type="domain" description="HTH araC/xylS-type" evidence="7">
    <location>
        <begin position="430"/>
        <end position="528"/>
    </location>
</feature>
<comment type="function">
    <text evidence="5">May play the central regulatory role in sporulation. It may be an element of the effector pathway responsible for the activation of sporulation genes in response to nutritional stress. Spo0A may act in concert with spo0H (a sigma factor) to control the expression of some genes that are critical to the sporulation process.</text>
</comment>
<reference evidence="9 10" key="1">
    <citation type="submission" date="2016-10" db="EMBL/GenBank/DDBJ databases">
        <authorList>
            <person name="de Groot N.N."/>
        </authorList>
    </citation>
    <scope>NUCLEOTIDE SEQUENCE [LARGE SCALE GENOMIC DNA]</scope>
    <source>
        <strain evidence="9 10">DSM 18978</strain>
    </source>
</reference>
<evidence type="ECO:0000256" key="6">
    <source>
        <dbReference type="PROSITE-ProRule" id="PRU00169"/>
    </source>
</evidence>
<dbReference type="STRING" id="1120976.SAMN03080606_02509"/>
<dbReference type="CDD" id="cd17536">
    <property type="entry name" value="REC_YesN-like"/>
    <property type="match status" value="1"/>
</dbReference>
<dbReference type="GO" id="GO:0000160">
    <property type="term" value="P:phosphorelay signal transduction system"/>
    <property type="evidence" value="ECO:0007669"/>
    <property type="project" value="InterPro"/>
</dbReference>
<dbReference type="InterPro" id="IPR001789">
    <property type="entry name" value="Sig_transdc_resp-reg_receiver"/>
</dbReference>
<dbReference type="SUPFAM" id="SSF46689">
    <property type="entry name" value="Homeodomain-like"/>
    <property type="match status" value="2"/>
</dbReference>
<evidence type="ECO:0000313" key="9">
    <source>
        <dbReference type="EMBL" id="SCY79305.1"/>
    </source>
</evidence>
<dbReference type="GO" id="GO:0043565">
    <property type="term" value="F:sequence-specific DNA binding"/>
    <property type="evidence" value="ECO:0007669"/>
    <property type="project" value="InterPro"/>
</dbReference>
<dbReference type="PANTHER" id="PTHR43280">
    <property type="entry name" value="ARAC-FAMILY TRANSCRIPTIONAL REGULATOR"/>
    <property type="match status" value="1"/>
</dbReference>
<organism evidence="9 10">
    <name type="scientific">Alkaliphilus peptidifermentans DSM 18978</name>
    <dbReference type="NCBI Taxonomy" id="1120976"/>
    <lineage>
        <taxon>Bacteria</taxon>
        <taxon>Bacillati</taxon>
        <taxon>Bacillota</taxon>
        <taxon>Clostridia</taxon>
        <taxon>Peptostreptococcales</taxon>
        <taxon>Natronincolaceae</taxon>
        <taxon>Alkaliphilus</taxon>
    </lineage>
</organism>
<dbReference type="InterPro" id="IPR018060">
    <property type="entry name" value="HTH_AraC"/>
</dbReference>
<keyword evidence="6" id="KW-0597">Phosphoprotein</keyword>
<dbReference type="PROSITE" id="PS01124">
    <property type="entry name" value="HTH_ARAC_FAMILY_2"/>
    <property type="match status" value="1"/>
</dbReference>
<sequence>MYRVLIVDDEPIHVRGLTNMIRSLRPDYYISDASNGEEAFEHIKCNHVDILFTDVKMPIIDGLQLIESTKAYNKEIKIVILSAYGYFEYAQKAIRCGAFDYILKPVNGEKVDEILKKVDGKIKEEHKGRNESTKLRIQLNNALPEYYEHNLNKLIFGVISIHEFEEMCKQFPLSDRGVVIVLQFNSHNEFNEDPGNIEVKGKIKKMIGESLNSLGKTIVFFLQDETYRVVSILEINDKIDYLKKECTEIFNDLLRSIRENFQMDVTIGVGTVYKNPFNEAKVSFKHGKTALEYGFYIGYDKAIYYDELNIIRHEQLIPDNETDLTNSVLNMDKALAIDIMEDIFDILLKDGYPKPQQLINGIAGLLKNQIKTIMIRFKSHISKKLEADININLFQCNSLKELKGLTYRIIEDLIDELAETKSCKNPIIIEEIKKYIHQHYMEDLSLDSVAKLFYFNPAYLSNLFKTSTQVNFSQYVNEIRICKAREMLKDANNKVYEISRMVGYRDAKYFIKIFKKECGMTPNEYRYFSKRE</sequence>
<dbReference type="SMART" id="SM00342">
    <property type="entry name" value="HTH_ARAC"/>
    <property type="match status" value="1"/>
</dbReference>
<dbReference type="PANTHER" id="PTHR43280:SF10">
    <property type="entry name" value="REGULATORY PROTEIN POCR"/>
    <property type="match status" value="1"/>
</dbReference>
<dbReference type="RefSeq" id="WP_091543909.1">
    <property type="nucleotide sequence ID" value="NZ_FMUS01000016.1"/>
</dbReference>
<evidence type="ECO:0000259" key="7">
    <source>
        <dbReference type="PROSITE" id="PS01124"/>
    </source>
</evidence>
<proteinExistence type="predicted"/>